<protein>
    <recommendedName>
        <fullName evidence="10">FAD-binding FR-type domain-containing protein</fullName>
    </recommendedName>
</protein>
<dbReference type="PROSITE" id="PS51384">
    <property type="entry name" value="FAD_FR"/>
    <property type="match status" value="1"/>
</dbReference>
<dbReference type="CDD" id="cd06186">
    <property type="entry name" value="NOX_Duox_like_FAD_NADP"/>
    <property type="match status" value="1"/>
</dbReference>
<evidence type="ECO:0000256" key="5">
    <source>
        <dbReference type="ARBA" id="ARBA00022989"/>
    </source>
</evidence>
<dbReference type="Pfam" id="PF01794">
    <property type="entry name" value="Ferric_reduct"/>
    <property type="match status" value="1"/>
</dbReference>
<keyword evidence="5 9" id="KW-1133">Transmembrane helix</keyword>
<evidence type="ECO:0000256" key="9">
    <source>
        <dbReference type="SAM" id="Phobius"/>
    </source>
</evidence>
<reference evidence="11 12" key="1">
    <citation type="submission" date="2021-07" db="EMBL/GenBank/DDBJ databases">
        <title>The Aristolochia fimbriata genome: insights into angiosperm evolution, floral development and chemical biosynthesis.</title>
        <authorList>
            <person name="Jiao Y."/>
        </authorList>
    </citation>
    <scope>NUCLEOTIDE SEQUENCE [LARGE SCALE GENOMIC DNA]</scope>
    <source>
        <strain evidence="11">IBCAS-2021</strain>
        <tissue evidence="11">Leaf</tissue>
    </source>
</reference>
<dbReference type="InterPro" id="IPR013130">
    <property type="entry name" value="Fe3_Rdtase_TM_dom"/>
</dbReference>
<feature type="region of interest" description="Disordered" evidence="8">
    <location>
        <begin position="521"/>
        <end position="545"/>
    </location>
</feature>
<comment type="subcellular location">
    <subcellularLocation>
        <location evidence="1">Membrane</location>
        <topology evidence="1">Multi-pass membrane protein</topology>
    </subcellularLocation>
</comment>
<keyword evidence="2" id="KW-0285">Flavoprotein</keyword>
<dbReference type="Proteomes" id="UP000825729">
    <property type="component" value="Unassembled WGS sequence"/>
</dbReference>
<dbReference type="GO" id="GO:0000293">
    <property type="term" value="F:ferric-chelate reductase activity"/>
    <property type="evidence" value="ECO:0007669"/>
    <property type="project" value="TreeGrafter"/>
</dbReference>
<feature type="transmembrane region" description="Helical" evidence="9">
    <location>
        <begin position="582"/>
        <end position="608"/>
    </location>
</feature>
<keyword evidence="12" id="KW-1185">Reference proteome</keyword>
<evidence type="ECO:0000256" key="3">
    <source>
        <dbReference type="ARBA" id="ARBA00022692"/>
    </source>
</evidence>
<gene>
    <name evidence="11" type="ORF">H6P81_008380</name>
</gene>
<dbReference type="AlphaFoldDB" id="A0AAV7F6K9"/>
<evidence type="ECO:0000256" key="8">
    <source>
        <dbReference type="SAM" id="MobiDB-lite"/>
    </source>
</evidence>
<dbReference type="InterPro" id="IPR039261">
    <property type="entry name" value="FNR_nucleotide-bd"/>
</dbReference>
<dbReference type="InterPro" id="IPR050369">
    <property type="entry name" value="RBOH/FRE"/>
</dbReference>
<dbReference type="SUPFAM" id="SSF52343">
    <property type="entry name" value="Ferredoxin reductase-like, C-terminal NADP-linked domain"/>
    <property type="match status" value="1"/>
</dbReference>
<feature type="transmembrane region" description="Helical" evidence="9">
    <location>
        <begin position="209"/>
        <end position="231"/>
    </location>
</feature>
<proteinExistence type="predicted"/>
<dbReference type="InterPro" id="IPR013121">
    <property type="entry name" value="Fe_red_NAD-bd_6"/>
</dbReference>
<sequence length="759" mass="85033">MEASGGKRFGRAAIAVLIGVVFIGWMLQWAMIPTNAHLHIWQPNVAARTNSKYFGAQGANLLTSTFPILFISVLGCIFLHLGKSEEPSQEKISDHMRKPKPLAEWRRPILVKGPLGIVSGLELAFLAMFVALLLWALASFLYTGFAKINAQSVHQLGEKLWQVRVNSAGLWLGRVGAISFAFLFFPVTRGSSLLRIVGLTSEGSVKYHMWLGHIAMIFFTAHSLCYVVFWASKNQMYYQFLRWDKIGVAKITGKLGFVCGLLMWGTSMRRLRRSKFEVFYYTHHLYLLFVPLFVLHVGISYIGLVLPAFYLFLIDRYLRFLHSQRRVRLISSRLLISCQALELNFSKSPELSYSPTSVLFVNVPSISRLQWHPFTVVSNSSLEKNRVSVVIKGEGSWSRKLYDQMLSSSSDPLQQLDVSVEGPYGPASTNFLRYERLVLVSGGSGITPFISIIRELIFLSSTDPNLKTPKIQLVCMFRNSEQLTMIDLLLPDQNCTDSGHDMINIMSGRLQLQIDAYLTREEGPNNNIPNTNTSTSTGGGAANSDHIDHDDHETTQLLMKTLWFKPKASALPVSPILGPNSWLCLAAIISTSFLIFLLLLAILSRFLIHPIEDANRHFFISSFLRSLVNIFLICVSIAVPSTSVVLWNNKMMMRAKQPIENNEEDIIISPTSTSHASSSNNVINRELESGLPHHQSLIRQIVQVHFKARPDLKKILLECEESSVGVLASGPKGMRHDVAAICSSGLADNLHFESISFSW</sequence>
<feature type="transmembrane region" description="Helical" evidence="9">
    <location>
        <begin position="168"/>
        <end position="188"/>
    </location>
</feature>
<dbReference type="InterPro" id="IPR017927">
    <property type="entry name" value="FAD-bd_FR_type"/>
</dbReference>
<feature type="compositionally biased region" description="Low complexity" evidence="8">
    <location>
        <begin position="524"/>
        <end position="536"/>
    </location>
</feature>
<evidence type="ECO:0000256" key="6">
    <source>
        <dbReference type="ARBA" id="ARBA00023002"/>
    </source>
</evidence>
<evidence type="ECO:0000256" key="7">
    <source>
        <dbReference type="ARBA" id="ARBA00023136"/>
    </source>
</evidence>
<dbReference type="InterPro" id="IPR013112">
    <property type="entry name" value="FAD-bd_8"/>
</dbReference>
<evidence type="ECO:0000256" key="1">
    <source>
        <dbReference type="ARBA" id="ARBA00004141"/>
    </source>
</evidence>
<feature type="transmembrane region" description="Helical" evidence="9">
    <location>
        <begin position="246"/>
        <end position="266"/>
    </location>
</feature>
<dbReference type="PANTHER" id="PTHR11972:SF41">
    <property type="entry name" value="FERRIC REDUCTION OXIDASE 2"/>
    <property type="match status" value="1"/>
</dbReference>
<dbReference type="SFLD" id="SFLDG01168">
    <property type="entry name" value="Ferric_reductase_subgroup_(FRE"/>
    <property type="match status" value="1"/>
</dbReference>
<feature type="transmembrane region" description="Helical" evidence="9">
    <location>
        <begin position="115"/>
        <end position="138"/>
    </location>
</feature>
<evidence type="ECO:0000259" key="10">
    <source>
        <dbReference type="PROSITE" id="PS51384"/>
    </source>
</evidence>
<dbReference type="Gene3D" id="3.40.50.80">
    <property type="entry name" value="Nucleotide-binding domain of ferredoxin-NADP reductase (FNR) module"/>
    <property type="match status" value="2"/>
</dbReference>
<evidence type="ECO:0000313" key="12">
    <source>
        <dbReference type="Proteomes" id="UP000825729"/>
    </source>
</evidence>
<evidence type="ECO:0000313" key="11">
    <source>
        <dbReference type="EMBL" id="KAG9455476.1"/>
    </source>
</evidence>
<dbReference type="PRINTS" id="PR00466">
    <property type="entry name" value="GP91PHOX"/>
</dbReference>
<keyword evidence="7 9" id="KW-0472">Membrane</keyword>
<feature type="transmembrane region" description="Helical" evidence="9">
    <location>
        <begin position="61"/>
        <end position="81"/>
    </location>
</feature>
<dbReference type="SFLD" id="SFLDS00052">
    <property type="entry name" value="Ferric_Reductase_Domain"/>
    <property type="match status" value="1"/>
</dbReference>
<evidence type="ECO:0000256" key="4">
    <source>
        <dbReference type="ARBA" id="ARBA00022827"/>
    </source>
</evidence>
<dbReference type="InterPro" id="IPR000778">
    <property type="entry name" value="Cyt_b245_heavy_chain"/>
</dbReference>
<name>A0AAV7F6K9_ARIFI</name>
<organism evidence="11 12">
    <name type="scientific">Aristolochia fimbriata</name>
    <name type="common">White veined hardy Dutchman's pipe vine</name>
    <dbReference type="NCBI Taxonomy" id="158543"/>
    <lineage>
        <taxon>Eukaryota</taxon>
        <taxon>Viridiplantae</taxon>
        <taxon>Streptophyta</taxon>
        <taxon>Embryophyta</taxon>
        <taxon>Tracheophyta</taxon>
        <taxon>Spermatophyta</taxon>
        <taxon>Magnoliopsida</taxon>
        <taxon>Magnoliidae</taxon>
        <taxon>Piperales</taxon>
        <taxon>Aristolochiaceae</taxon>
        <taxon>Aristolochia</taxon>
    </lineage>
</organism>
<dbReference type="EMBL" id="JAINDJ010000003">
    <property type="protein sequence ID" value="KAG9455476.1"/>
    <property type="molecule type" value="Genomic_DNA"/>
</dbReference>
<accession>A0AAV7F6K9</accession>
<feature type="transmembrane region" description="Helical" evidence="9">
    <location>
        <begin position="12"/>
        <end position="32"/>
    </location>
</feature>
<feature type="transmembrane region" description="Helical" evidence="9">
    <location>
        <begin position="628"/>
        <end position="647"/>
    </location>
</feature>
<keyword evidence="4" id="KW-0274">FAD</keyword>
<keyword evidence="6" id="KW-0560">Oxidoreductase</keyword>
<dbReference type="GO" id="GO:0005886">
    <property type="term" value="C:plasma membrane"/>
    <property type="evidence" value="ECO:0007669"/>
    <property type="project" value="TreeGrafter"/>
</dbReference>
<comment type="caution">
    <text evidence="11">The sequence shown here is derived from an EMBL/GenBank/DDBJ whole genome shotgun (WGS) entry which is preliminary data.</text>
</comment>
<evidence type="ECO:0000256" key="2">
    <source>
        <dbReference type="ARBA" id="ARBA00022630"/>
    </source>
</evidence>
<dbReference type="Pfam" id="PF08022">
    <property type="entry name" value="FAD_binding_8"/>
    <property type="match status" value="1"/>
</dbReference>
<dbReference type="PANTHER" id="PTHR11972">
    <property type="entry name" value="NADPH OXIDASE"/>
    <property type="match status" value="1"/>
</dbReference>
<keyword evidence="3 9" id="KW-0812">Transmembrane</keyword>
<feature type="domain" description="FAD-binding FR-type" evidence="10">
    <location>
        <begin position="322"/>
        <end position="430"/>
    </location>
</feature>
<dbReference type="Pfam" id="PF08030">
    <property type="entry name" value="NAD_binding_6"/>
    <property type="match status" value="1"/>
</dbReference>